<dbReference type="PROSITE" id="PS50297">
    <property type="entry name" value="ANK_REP_REGION"/>
    <property type="match status" value="1"/>
</dbReference>
<evidence type="ECO:0000313" key="6">
    <source>
        <dbReference type="Proteomes" id="UP000092154"/>
    </source>
</evidence>
<feature type="region of interest" description="Disordered" evidence="3">
    <location>
        <begin position="228"/>
        <end position="395"/>
    </location>
</feature>
<evidence type="ECO:0000256" key="3">
    <source>
        <dbReference type="SAM" id="MobiDB-lite"/>
    </source>
</evidence>
<dbReference type="InterPro" id="IPR000571">
    <property type="entry name" value="Znf_CCCH"/>
</dbReference>
<dbReference type="PROSITE" id="PS50088">
    <property type="entry name" value="ANK_REPEAT"/>
    <property type="match status" value="1"/>
</dbReference>
<feature type="zinc finger region" description="C3H1-type" evidence="2">
    <location>
        <begin position="397"/>
        <end position="424"/>
    </location>
</feature>
<dbReference type="STRING" id="1314800.A0A1B7NI54"/>
<evidence type="ECO:0000256" key="1">
    <source>
        <dbReference type="PROSITE-ProRule" id="PRU00023"/>
    </source>
</evidence>
<dbReference type="Pfam" id="PF14608">
    <property type="entry name" value="zf-CCCH_2"/>
    <property type="match status" value="2"/>
</dbReference>
<keyword evidence="2" id="KW-0479">Metal-binding</keyword>
<protein>
    <recommendedName>
        <fullName evidence="4">C3H1-type domain-containing protein</fullName>
    </recommendedName>
</protein>
<evidence type="ECO:0000259" key="4">
    <source>
        <dbReference type="PROSITE" id="PS50103"/>
    </source>
</evidence>
<reference evidence="5 6" key="1">
    <citation type="submission" date="2016-06" db="EMBL/GenBank/DDBJ databases">
        <title>Comparative genomics of the ectomycorrhizal sister species Rhizopogon vinicolor and Rhizopogon vesiculosus (Basidiomycota: Boletales) reveals a divergence of the mating type B locus.</title>
        <authorList>
            <consortium name="DOE Joint Genome Institute"/>
            <person name="Mujic A.B."/>
            <person name="Kuo A."/>
            <person name="Tritt A."/>
            <person name="Lipzen A."/>
            <person name="Chen C."/>
            <person name="Johnson J."/>
            <person name="Sharma A."/>
            <person name="Barry K."/>
            <person name="Grigoriev I.V."/>
            <person name="Spatafora J.W."/>
        </authorList>
    </citation>
    <scope>NUCLEOTIDE SEQUENCE [LARGE SCALE GENOMIC DNA]</scope>
    <source>
        <strain evidence="5 6">AM-OR11-026</strain>
    </source>
</reference>
<keyword evidence="6" id="KW-1185">Reference proteome</keyword>
<feature type="repeat" description="ANK" evidence="1">
    <location>
        <begin position="35"/>
        <end position="67"/>
    </location>
</feature>
<organism evidence="5 6">
    <name type="scientific">Rhizopogon vinicolor AM-OR11-026</name>
    <dbReference type="NCBI Taxonomy" id="1314800"/>
    <lineage>
        <taxon>Eukaryota</taxon>
        <taxon>Fungi</taxon>
        <taxon>Dikarya</taxon>
        <taxon>Basidiomycota</taxon>
        <taxon>Agaricomycotina</taxon>
        <taxon>Agaricomycetes</taxon>
        <taxon>Agaricomycetidae</taxon>
        <taxon>Boletales</taxon>
        <taxon>Suillineae</taxon>
        <taxon>Rhizopogonaceae</taxon>
        <taxon>Rhizopogon</taxon>
    </lineage>
</organism>
<dbReference type="EMBL" id="KV448125">
    <property type="protein sequence ID" value="OAX44444.1"/>
    <property type="molecule type" value="Genomic_DNA"/>
</dbReference>
<feature type="domain" description="C3H1-type" evidence="4">
    <location>
        <begin position="397"/>
        <end position="424"/>
    </location>
</feature>
<dbReference type="PROSITE" id="PS50103">
    <property type="entry name" value="ZF_C3H1"/>
    <property type="match status" value="2"/>
</dbReference>
<keyword evidence="2" id="KW-0863">Zinc-finger</keyword>
<feature type="compositionally biased region" description="Pro residues" evidence="3">
    <location>
        <begin position="305"/>
        <end position="319"/>
    </location>
</feature>
<feature type="compositionally biased region" description="Pro residues" evidence="3">
    <location>
        <begin position="228"/>
        <end position="252"/>
    </location>
</feature>
<accession>A0A1B7NI54</accession>
<feature type="region of interest" description="Disordered" evidence="3">
    <location>
        <begin position="459"/>
        <end position="563"/>
    </location>
</feature>
<proteinExistence type="predicted"/>
<evidence type="ECO:0000256" key="2">
    <source>
        <dbReference type="PROSITE-ProRule" id="PRU00723"/>
    </source>
</evidence>
<dbReference type="OrthoDB" id="20872at2759"/>
<keyword evidence="1" id="KW-0040">ANK repeat</keyword>
<dbReference type="Pfam" id="PF12796">
    <property type="entry name" value="Ank_2"/>
    <property type="match status" value="1"/>
</dbReference>
<dbReference type="InterPro" id="IPR036770">
    <property type="entry name" value="Ankyrin_rpt-contain_sf"/>
</dbReference>
<sequence length="618" mass="65530">MVSPLWTASSEGNIESVLGILNDASPVDIEIRDHTGSTPLIEAVRNGHVDVVNALLERGADPSFASVHGRPEMYTSDPAILELLLNAQNKPVPNGVPAQDQGYNQDSLPAKPYYPVPAGPYGYYPGVPPMPTLPDGSPAYYPQPPMQMGENGGFGNLPPPEVARYIPCRYYPACRYGASCLFMHPQTSPYYPGPPPPPAQYPTPYDPMTPQPYPTNYYAVPPPSYPPPSSVPPHINPASPPAGPIHTPPHPPMVHARSGSEAMSPVQASFSPSAAPASVPYGAVSPVSPSYTQPSHVPLPLSIPALPPPHQPPSAPGPQSPQTAYPNGPISAPPFAIRQDHVAPYQSRAPHQHHGFNEANGGPKQPPHPEGFGHGPVFRQGVNHNRRGSMRRGSFGGNRKPACLFYPTGRCRNGNDCRFPHVLPDAPNSHPPHFTGRGPRPRDTVRNGINTIEEKIANMNVRDDAQPRINGTAASSRSQSTDGSRSRGIKPNGQARADKKYATKQRVPNADEFPVLGGSTSSSRSSVNGSYGPTAAQVLQAPAPFRKDTAKDPSTRDASPEQHLVKNQAELKPAGINGMQPNGVPATATVPPTKLPISFAAAATGATPEVANEVSVSA</sequence>
<dbReference type="SMART" id="SM00356">
    <property type="entry name" value="ZnF_C3H1"/>
    <property type="match status" value="2"/>
</dbReference>
<dbReference type="InterPro" id="IPR002110">
    <property type="entry name" value="Ankyrin_rpt"/>
</dbReference>
<name>A0A1B7NI54_9AGAM</name>
<keyword evidence="2" id="KW-0862">Zinc</keyword>
<feature type="compositionally biased region" description="Low complexity" evidence="3">
    <location>
        <begin position="517"/>
        <end position="532"/>
    </location>
</feature>
<dbReference type="InParanoid" id="A0A1B7NI54"/>
<evidence type="ECO:0000313" key="5">
    <source>
        <dbReference type="EMBL" id="OAX44444.1"/>
    </source>
</evidence>
<dbReference type="Gene3D" id="1.25.40.20">
    <property type="entry name" value="Ankyrin repeat-containing domain"/>
    <property type="match status" value="1"/>
</dbReference>
<feature type="compositionally biased region" description="Low complexity" evidence="3">
    <location>
        <begin position="264"/>
        <end position="290"/>
    </location>
</feature>
<dbReference type="SMART" id="SM00248">
    <property type="entry name" value="ANK"/>
    <property type="match status" value="1"/>
</dbReference>
<gene>
    <name evidence="5" type="ORF">K503DRAFT_830221</name>
</gene>
<feature type="domain" description="C3H1-type" evidence="4">
    <location>
        <begin position="167"/>
        <end position="187"/>
    </location>
</feature>
<dbReference type="GO" id="GO:0008270">
    <property type="term" value="F:zinc ion binding"/>
    <property type="evidence" value="ECO:0007669"/>
    <property type="project" value="UniProtKB-KW"/>
</dbReference>
<feature type="compositionally biased region" description="Basic and acidic residues" evidence="3">
    <location>
        <begin position="545"/>
        <end position="563"/>
    </location>
</feature>
<dbReference type="AlphaFoldDB" id="A0A1B7NI54"/>
<dbReference type="Proteomes" id="UP000092154">
    <property type="component" value="Unassembled WGS sequence"/>
</dbReference>
<dbReference type="SUPFAM" id="SSF48403">
    <property type="entry name" value="Ankyrin repeat"/>
    <property type="match status" value="1"/>
</dbReference>
<feature type="zinc finger region" description="C3H1-type" evidence="2">
    <location>
        <begin position="167"/>
        <end position="187"/>
    </location>
</feature>
<dbReference type="GO" id="GO:0010468">
    <property type="term" value="P:regulation of gene expression"/>
    <property type="evidence" value="ECO:0007669"/>
    <property type="project" value="UniProtKB-ARBA"/>
</dbReference>